<feature type="non-terminal residue" evidence="2">
    <location>
        <position position="1"/>
    </location>
</feature>
<reference evidence="2 3" key="2">
    <citation type="journal article" date="2013" name="Plant Cell Physiol.">
        <title>Rice Annotation Project Database (RAP-DB): an integrative and interactive database for rice genomics.</title>
        <authorList>
            <person name="Sakai H."/>
            <person name="Lee S.S."/>
            <person name="Tanaka T."/>
            <person name="Numa H."/>
            <person name="Kim J."/>
            <person name="Kawahara Y."/>
            <person name="Wakimoto H."/>
            <person name="Yang C.C."/>
            <person name="Iwamoto M."/>
            <person name="Abe T."/>
            <person name="Yamada Y."/>
            <person name="Muto A."/>
            <person name="Inokuchi H."/>
            <person name="Ikemura T."/>
            <person name="Matsumoto T."/>
            <person name="Sasaki T."/>
            <person name="Itoh T."/>
        </authorList>
    </citation>
    <scope>NUCLEOTIDE SEQUENCE [LARGE SCALE GENOMIC DNA]</scope>
    <source>
        <strain evidence="3">cv. Nipponbare</strain>
    </source>
</reference>
<dbReference type="EMBL" id="AP014959">
    <property type="protein sequence ID" value="BAS84711.1"/>
    <property type="molecule type" value="Genomic_DNA"/>
</dbReference>
<reference evidence="3" key="1">
    <citation type="journal article" date="2005" name="Nature">
        <title>The map-based sequence of the rice genome.</title>
        <authorList>
            <consortium name="International rice genome sequencing project (IRGSP)"/>
            <person name="Matsumoto T."/>
            <person name="Wu J."/>
            <person name="Kanamori H."/>
            <person name="Katayose Y."/>
            <person name="Fujisawa M."/>
            <person name="Namiki N."/>
            <person name="Mizuno H."/>
            <person name="Yamamoto K."/>
            <person name="Antonio B.A."/>
            <person name="Baba T."/>
            <person name="Sakata K."/>
            <person name="Nagamura Y."/>
            <person name="Aoki H."/>
            <person name="Arikawa K."/>
            <person name="Arita K."/>
            <person name="Bito T."/>
            <person name="Chiden Y."/>
            <person name="Fujitsuka N."/>
            <person name="Fukunaka R."/>
            <person name="Hamada M."/>
            <person name="Harada C."/>
            <person name="Hayashi A."/>
            <person name="Hijishita S."/>
            <person name="Honda M."/>
            <person name="Hosokawa S."/>
            <person name="Ichikawa Y."/>
            <person name="Idonuma A."/>
            <person name="Iijima M."/>
            <person name="Ikeda M."/>
            <person name="Ikeno M."/>
            <person name="Ito K."/>
            <person name="Ito S."/>
            <person name="Ito T."/>
            <person name="Ito Y."/>
            <person name="Ito Y."/>
            <person name="Iwabuchi A."/>
            <person name="Kamiya K."/>
            <person name="Karasawa W."/>
            <person name="Kurita K."/>
            <person name="Katagiri S."/>
            <person name="Kikuta A."/>
            <person name="Kobayashi H."/>
            <person name="Kobayashi N."/>
            <person name="Machita K."/>
            <person name="Maehara T."/>
            <person name="Masukawa M."/>
            <person name="Mizubayashi T."/>
            <person name="Mukai Y."/>
            <person name="Nagasaki H."/>
            <person name="Nagata Y."/>
            <person name="Naito S."/>
            <person name="Nakashima M."/>
            <person name="Nakama Y."/>
            <person name="Nakamichi Y."/>
            <person name="Nakamura M."/>
            <person name="Meguro A."/>
            <person name="Negishi M."/>
            <person name="Ohta I."/>
            <person name="Ohta T."/>
            <person name="Okamoto M."/>
            <person name="Ono N."/>
            <person name="Saji S."/>
            <person name="Sakaguchi M."/>
            <person name="Sakai K."/>
            <person name="Shibata M."/>
            <person name="Shimokawa T."/>
            <person name="Song J."/>
            <person name="Takazaki Y."/>
            <person name="Terasawa K."/>
            <person name="Tsugane M."/>
            <person name="Tsuji K."/>
            <person name="Ueda S."/>
            <person name="Waki K."/>
            <person name="Yamagata H."/>
            <person name="Yamamoto M."/>
            <person name="Yamamoto S."/>
            <person name="Yamane H."/>
            <person name="Yoshiki S."/>
            <person name="Yoshihara R."/>
            <person name="Yukawa K."/>
            <person name="Zhong H."/>
            <person name="Yano M."/>
            <person name="Yuan Q."/>
            <person name="Ouyang S."/>
            <person name="Liu J."/>
            <person name="Jones K.M."/>
            <person name="Gansberger K."/>
            <person name="Moffat K."/>
            <person name="Hill J."/>
            <person name="Bera J."/>
            <person name="Fadrosh D."/>
            <person name="Jin S."/>
            <person name="Johri S."/>
            <person name="Kim M."/>
            <person name="Overton L."/>
            <person name="Reardon M."/>
            <person name="Tsitrin T."/>
            <person name="Vuong H."/>
            <person name="Weaver B."/>
            <person name="Ciecko A."/>
            <person name="Tallon L."/>
            <person name="Jackson J."/>
            <person name="Pai G."/>
            <person name="Aken S.V."/>
            <person name="Utterback T."/>
            <person name="Reidmuller S."/>
            <person name="Feldblyum T."/>
            <person name="Hsiao J."/>
            <person name="Zismann V."/>
            <person name="Iobst S."/>
            <person name="de Vazeille A.R."/>
            <person name="Buell C.R."/>
            <person name="Ying K."/>
            <person name="Li Y."/>
            <person name="Lu T."/>
            <person name="Huang Y."/>
            <person name="Zhao Q."/>
            <person name="Feng Q."/>
            <person name="Zhang L."/>
            <person name="Zhu J."/>
            <person name="Weng Q."/>
            <person name="Mu J."/>
            <person name="Lu Y."/>
            <person name="Fan D."/>
            <person name="Liu Y."/>
            <person name="Guan J."/>
            <person name="Zhang Y."/>
            <person name="Yu S."/>
            <person name="Liu X."/>
            <person name="Zhang Y."/>
            <person name="Hong G."/>
            <person name="Han B."/>
            <person name="Choisne N."/>
            <person name="Demange N."/>
            <person name="Orjeda G."/>
            <person name="Samain S."/>
            <person name="Cattolico L."/>
            <person name="Pelletier E."/>
            <person name="Couloux A."/>
            <person name="Segurens B."/>
            <person name="Wincker P."/>
            <person name="D'Hont A."/>
            <person name="Scarpelli C."/>
            <person name="Weissenbach J."/>
            <person name="Salanoubat M."/>
            <person name="Quetier F."/>
            <person name="Yu Y."/>
            <person name="Kim H.R."/>
            <person name="Rambo T."/>
            <person name="Currie J."/>
            <person name="Collura K."/>
            <person name="Luo M."/>
            <person name="Yang T."/>
            <person name="Ammiraju J.S.S."/>
            <person name="Engler F."/>
            <person name="Soderlund C."/>
            <person name="Wing R.A."/>
            <person name="Palmer L.E."/>
            <person name="de la Bastide M."/>
            <person name="Spiegel L."/>
            <person name="Nascimento L."/>
            <person name="Zutavern T."/>
            <person name="O'Shaughnessy A."/>
            <person name="Dike S."/>
            <person name="Dedhia N."/>
            <person name="Preston R."/>
            <person name="Balija V."/>
            <person name="McCombie W.R."/>
            <person name="Chow T."/>
            <person name="Chen H."/>
            <person name="Chung M."/>
            <person name="Chen C."/>
            <person name="Shaw J."/>
            <person name="Wu H."/>
            <person name="Hsiao K."/>
            <person name="Chao Y."/>
            <person name="Chu M."/>
            <person name="Cheng C."/>
            <person name="Hour A."/>
            <person name="Lee P."/>
            <person name="Lin S."/>
            <person name="Lin Y."/>
            <person name="Liou J."/>
            <person name="Liu S."/>
            <person name="Hsing Y."/>
            <person name="Raghuvanshi S."/>
            <person name="Mohanty A."/>
            <person name="Bharti A.K."/>
            <person name="Gaur A."/>
            <person name="Gupta V."/>
            <person name="Kumar D."/>
            <person name="Ravi V."/>
            <person name="Vij S."/>
            <person name="Kapur A."/>
            <person name="Khurana P."/>
            <person name="Khurana P."/>
            <person name="Khurana J.P."/>
            <person name="Tyagi A.K."/>
            <person name="Gaikwad K."/>
            <person name="Singh A."/>
            <person name="Dalal V."/>
            <person name="Srivastava S."/>
            <person name="Dixit A."/>
            <person name="Pal A.K."/>
            <person name="Ghazi I.A."/>
            <person name="Yadav M."/>
            <person name="Pandit A."/>
            <person name="Bhargava A."/>
            <person name="Sureshbabu K."/>
            <person name="Batra K."/>
            <person name="Sharma T.R."/>
            <person name="Mohapatra T."/>
            <person name="Singh N.K."/>
            <person name="Messing J."/>
            <person name="Nelson A.B."/>
            <person name="Fuks G."/>
            <person name="Kavchok S."/>
            <person name="Keizer G."/>
            <person name="Linton E."/>
            <person name="Llaca V."/>
            <person name="Song R."/>
            <person name="Tanyolac B."/>
            <person name="Young S."/>
            <person name="Ho-Il K."/>
            <person name="Hahn J.H."/>
            <person name="Sangsakoo G."/>
            <person name="Vanavichit A."/>
            <person name="de Mattos Luiz.A.T."/>
            <person name="Zimmer P.D."/>
            <person name="Malone G."/>
            <person name="Dellagostin O."/>
            <person name="de Oliveira A.C."/>
            <person name="Bevan M."/>
            <person name="Bancroft I."/>
            <person name="Minx P."/>
            <person name="Cordum H."/>
            <person name="Wilson R."/>
            <person name="Cheng Z."/>
            <person name="Jin W."/>
            <person name="Jiang J."/>
            <person name="Leong S.A."/>
            <person name="Iwama H."/>
            <person name="Gojobori T."/>
            <person name="Itoh T."/>
            <person name="Niimura Y."/>
            <person name="Fujii Y."/>
            <person name="Habara T."/>
            <person name="Sakai H."/>
            <person name="Sato Y."/>
            <person name="Wilson G."/>
            <person name="Kumar K."/>
            <person name="McCouch S."/>
            <person name="Juretic N."/>
            <person name="Hoen D."/>
            <person name="Wright S."/>
            <person name="Bruskiewich R."/>
            <person name="Bureau T."/>
            <person name="Miyao A."/>
            <person name="Hirochika H."/>
            <person name="Nishikawa T."/>
            <person name="Kadowaki K."/>
            <person name="Sugiura M."/>
            <person name="Burr B."/>
            <person name="Sasaki T."/>
        </authorList>
    </citation>
    <scope>NUCLEOTIDE SEQUENCE [LARGE SCALE GENOMIC DNA]</scope>
    <source>
        <strain evidence="3">cv. Nipponbare</strain>
    </source>
</reference>
<dbReference type="Gramene" id="Os03t0417750-00">
    <property type="protein sequence ID" value="Os03t0417750-00"/>
    <property type="gene ID" value="Os03g0417750"/>
</dbReference>
<sequence>ADRCPLEAVQQLREPEVDGGERERLARAGAPPRAERREAEVAAEHADVLLREPLRPELVGLRPELRVVRDGPHVDHGRGARGDHVAADVRVAHGEARPRQERARRVHAERLLHDALEVAQAGDVAVRHGAPAADDGVELRLRLRLDVRVQHHPRHDPFQQNRHRVRPPKDHLLH</sequence>
<evidence type="ECO:0000256" key="1">
    <source>
        <dbReference type="SAM" id="MobiDB-lite"/>
    </source>
</evidence>
<feature type="region of interest" description="Disordered" evidence="1">
    <location>
        <begin position="151"/>
        <end position="174"/>
    </location>
</feature>
<dbReference type="PaxDb" id="39947-A0A0P0VYS3"/>
<proteinExistence type="predicted"/>
<dbReference type="InParanoid" id="A0A0P0VYS3"/>
<gene>
    <name evidence="2" type="ordered locus">Os03g0417750</name>
    <name evidence="2" type="ORF">OSNPB_030417750</name>
</gene>
<reference evidence="2 3" key="3">
    <citation type="journal article" date="2013" name="Rice">
        <title>Improvement of the Oryza sativa Nipponbare reference genome using next generation sequence and optical map data.</title>
        <authorList>
            <person name="Kawahara Y."/>
            <person name="de la Bastide M."/>
            <person name="Hamilton J.P."/>
            <person name="Kanamori H."/>
            <person name="McCombie W.R."/>
            <person name="Ouyang S."/>
            <person name="Schwartz D.C."/>
            <person name="Tanaka T."/>
            <person name="Wu J."/>
            <person name="Zhou S."/>
            <person name="Childs K.L."/>
            <person name="Davidson R.M."/>
            <person name="Lin H."/>
            <person name="Quesada-Ocampo L."/>
            <person name="Vaillancourt B."/>
            <person name="Sakai H."/>
            <person name="Lee S.S."/>
            <person name="Kim J."/>
            <person name="Numa H."/>
            <person name="Itoh T."/>
            <person name="Buell C.R."/>
            <person name="Matsumoto T."/>
        </authorList>
    </citation>
    <scope>NUCLEOTIDE SEQUENCE [LARGE SCALE GENOMIC DNA]</scope>
    <source>
        <strain evidence="3">cv. Nipponbare</strain>
    </source>
</reference>
<evidence type="ECO:0000313" key="2">
    <source>
        <dbReference type="EMBL" id="BAS84711.1"/>
    </source>
</evidence>
<evidence type="ECO:0000313" key="3">
    <source>
        <dbReference type="Proteomes" id="UP000059680"/>
    </source>
</evidence>
<accession>A0A0P0VYS3</accession>
<name>A0A0P0VYS3_ORYSJ</name>
<keyword evidence="3" id="KW-1185">Reference proteome</keyword>
<dbReference type="AlphaFoldDB" id="A0A0P0VYS3"/>
<organism evidence="2 3">
    <name type="scientific">Oryza sativa subsp. japonica</name>
    <name type="common">Rice</name>
    <dbReference type="NCBI Taxonomy" id="39947"/>
    <lineage>
        <taxon>Eukaryota</taxon>
        <taxon>Viridiplantae</taxon>
        <taxon>Streptophyta</taxon>
        <taxon>Embryophyta</taxon>
        <taxon>Tracheophyta</taxon>
        <taxon>Spermatophyta</taxon>
        <taxon>Magnoliopsida</taxon>
        <taxon>Liliopsida</taxon>
        <taxon>Poales</taxon>
        <taxon>Poaceae</taxon>
        <taxon>BOP clade</taxon>
        <taxon>Oryzoideae</taxon>
        <taxon>Oryzeae</taxon>
        <taxon>Oryzinae</taxon>
        <taxon>Oryza</taxon>
        <taxon>Oryza sativa</taxon>
    </lineage>
</organism>
<feature type="non-terminal residue" evidence="2">
    <location>
        <position position="174"/>
    </location>
</feature>
<protein>
    <submittedName>
        <fullName evidence="2">Os03g0417750 protein</fullName>
    </submittedName>
</protein>
<dbReference type="FunCoup" id="A0A0P0VYS3">
    <property type="interactions" value="15"/>
</dbReference>
<feature type="compositionally biased region" description="Basic and acidic residues" evidence="1">
    <location>
        <begin position="13"/>
        <end position="26"/>
    </location>
</feature>
<feature type="region of interest" description="Disordered" evidence="1">
    <location>
        <begin position="1"/>
        <end position="39"/>
    </location>
</feature>
<dbReference type="Proteomes" id="UP000059680">
    <property type="component" value="Chromosome 3"/>
</dbReference>